<dbReference type="InterPro" id="IPR051532">
    <property type="entry name" value="Ester_Hydrolysis_Enzymes"/>
</dbReference>
<dbReference type="GO" id="GO:0004622">
    <property type="term" value="F:phosphatidylcholine lysophospholipase activity"/>
    <property type="evidence" value="ECO:0007669"/>
    <property type="project" value="TreeGrafter"/>
</dbReference>
<evidence type="ECO:0000313" key="5">
    <source>
        <dbReference type="Proteomes" id="UP000189739"/>
    </source>
</evidence>
<evidence type="ECO:0000259" key="3">
    <source>
        <dbReference type="Pfam" id="PF13472"/>
    </source>
</evidence>
<name>A0A1S9PHN5_9SPHI</name>
<dbReference type="AlphaFoldDB" id="A0A1S9PHN5"/>
<dbReference type="EMBL" id="MBTF01000006">
    <property type="protein sequence ID" value="OOQ60467.1"/>
    <property type="molecule type" value="Genomic_DNA"/>
</dbReference>
<dbReference type="Proteomes" id="UP000189739">
    <property type="component" value="Unassembled WGS sequence"/>
</dbReference>
<evidence type="ECO:0000256" key="1">
    <source>
        <dbReference type="SAM" id="MobiDB-lite"/>
    </source>
</evidence>
<dbReference type="RefSeq" id="WP_078347470.1">
    <property type="nucleotide sequence ID" value="NZ_MBTF01000006.1"/>
</dbReference>
<dbReference type="STRING" id="1792845.BC343_24535"/>
<dbReference type="InterPro" id="IPR013830">
    <property type="entry name" value="SGNH_hydro"/>
</dbReference>
<dbReference type="InterPro" id="IPR036514">
    <property type="entry name" value="SGNH_hydro_sf"/>
</dbReference>
<gene>
    <name evidence="4" type="ORF">BC343_24535</name>
</gene>
<feature type="domain" description="SGNH hydrolase-type esterase" evidence="3">
    <location>
        <begin position="266"/>
        <end position="417"/>
    </location>
</feature>
<keyword evidence="2" id="KW-0472">Membrane</keyword>
<dbReference type="PANTHER" id="PTHR30383:SF5">
    <property type="entry name" value="SGNH HYDROLASE-TYPE ESTERASE DOMAIN-CONTAINING PROTEIN"/>
    <property type="match status" value="1"/>
</dbReference>
<evidence type="ECO:0000256" key="2">
    <source>
        <dbReference type="SAM" id="Phobius"/>
    </source>
</evidence>
<dbReference type="Gene3D" id="3.40.50.1110">
    <property type="entry name" value="SGNH hydrolase"/>
    <property type="match status" value="1"/>
</dbReference>
<protein>
    <recommendedName>
        <fullName evidence="3">SGNH hydrolase-type esterase domain-containing protein</fullName>
    </recommendedName>
</protein>
<accession>A0A1S9PHN5</accession>
<dbReference type="PROSITE" id="PS51257">
    <property type="entry name" value="PROKAR_LIPOPROTEIN"/>
    <property type="match status" value="1"/>
</dbReference>
<dbReference type="Gene3D" id="2.60.120.1360">
    <property type="match status" value="1"/>
</dbReference>
<reference evidence="4 5" key="1">
    <citation type="submission" date="2016-07" db="EMBL/GenBank/DDBJ databases">
        <title>Genomic analysis of zinc-resistant bacterium Mucilaginibacter pedocola TBZ30.</title>
        <authorList>
            <person name="Huang J."/>
            <person name="Tang J."/>
        </authorList>
    </citation>
    <scope>NUCLEOTIDE SEQUENCE [LARGE SCALE GENOMIC DNA]</scope>
    <source>
        <strain evidence="4 5">TBZ30</strain>
    </source>
</reference>
<comment type="caution">
    <text evidence="4">The sequence shown here is derived from an EMBL/GenBank/DDBJ whole genome shotgun (WGS) entry which is preliminary data.</text>
</comment>
<dbReference type="Pfam" id="PF13472">
    <property type="entry name" value="Lipase_GDSL_2"/>
    <property type="match status" value="1"/>
</dbReference>
<sequence>MIYSTPKPKRKLRVRFLSCGFVIAIAFSFFQSCKLDAPVFPEKPVITTPTDTTKTDTTPTTPPPVTGNTDTVIKDTITPATANFNRLINWQAYKSSKTGAYDMLLIGDSYTQGNFYSWRLRGKLLSNGFNDGGPGYDSFGRWDPTGMYSIDASMDLNELTFDYDPLLWDPAQSNYYGPCGNVTSNTPNAVITAQSLVQLSTMTIIYERHSNAGNFRYRVNGGAWTVVSEENAAEDIGSVVVNVENEGDNISMEIEALKEGQVFCGVLARRTGDILNMHKVGSSGTTADYFANNGLWEQSIKLLNPKGALIMFGTNEMDFNVKPADMAVNVQHIIDRLRHIQPNCDIMIMCPPETLYENEDPRTYNIGNYADALFKLALKNKAAYIDFAKVFPHFSEQSIYDDIMSPDRKHPGDVGSELMAKTIFNGLMK</sequence>
<feature type="transmembrane region" description="Helical" evidence="2">
    <location>
        <begin position="12"/>
        <end position="30"/>
    </location>
</feature>
<keyword evidence="2" id="KW-0812">Transmembrane</keyword>
<evidence type="ECO:0000313" key="4">
    <source>
        <dbReference type="EMBL" id="OOQ60467.1"/>
    </source>
</evidence>
<feature type="compositionally biased region" description="Low complexity" evidence="1">
    <location>
        <begin position="48"/>
        <end position="59"/>
    </location>
</feature>
<organism evidence="4 5">
    <name type="scientific">Mucilaginibacter pedocola</name>
    <dbReference type="NCBI Taxonomy" id="1792845"/>
    <lineage>
        <taxon>Bacteria</taxon>
        <taxon>Pseudomonadati</taxon>
        <taxon>Bacteroidota</taxon>
        <taxon>Sphingobacteriia</taxon>
        <taxon>Sphingobacteriales</taxon>
        <taxon>Sphingobacteriaceae</taxon>
        <taxon>Mucilaginibacter</taxon>
    </lineage>
</organism>
<keyword evidence="2" id="KW-1133">Transmembrane helix</keyword>
<proteinExistence type="predicted"/>
<feature type="region of interest" description="Disordered" evidence="1">
    <location>
        <begin position="48"/>
        <end position="67"/>
    </location>
</feature>
<dbReference type="PANTHER" id="PTHR30383">
    <property type="entry name" value="THIOESTERASE 1/PROTEASE 1/LYSOPHOSPHOLIPASE L1"/>
    <property type="match status" value="1"/>
</dbReference>
<dbReference type="SUPFAM" id="SSF52266">
    <property type="entry name" value="SGNH hydrolase"/>
    <property type="match status" value="1"/>
</dbReference>
<keyword evidence="5" id="KW-1185">Reference proteome</keyword>
<dbReference type="OrthoDB" id="787694at2"/>